<name>A0AAD7P376_9AGAR</name>
<dbReference type="AlphaFoldDB" id="A0AAD7P376"/>
<comment type="caution">
    <text evidence="1">The sequence shown here is derived from an EMBL/GenBank/DDBJ whole genome shotgun (WGS) entry which is preliminary data.</text>
</comment>
<proteinExistence type="predicted"/>
<keyword evidence="2" id="KW-1185">Reference proteome</keyword>
<dbReference type="EMBL" id="JARKIB010000001">
    <property type="protein sequence ID" value="KAJ7785941.1"/>
    <property type="molecule type" value="Genomic_DNA"/>
</dbReference>
<reference evidence="1" key="1">
    <citation type="submission" date="2023-03" db="EMBL/GenBank/DDBJ databases">
        <title>Massive genome expansion in bonnet fungi (Mycena s.s.) driven by repeated elements and novel gene families across ecological guilds.</title>
        <authorList>
            <consortium name="Lawrence Berkeley National Laboratory"/>
            <person name="Harder C.B."/>
            <person name="Miyauchi S."/>
            <person name="Viragh M."/>
            <person name="Kuo A."/>
            <person name="Thoen E."/>
            <person name="Andreopoulos B."/>
            <person name="Lu D."/>
            <person name="Skrede I."/>
            <person name="Drula E."/>
            <person name="Henrissat B."/>
            <person name="Morin E."/>
            <person name="Kohler A."/>
            <person name="Barry K."/>
            <person name="LaButti K."/>
            <person name="Morin E."/>
            <person name="Salamov A."/>
            <person name="Lipzen A."/>
            <person name="Mereny Z."/>
            <person name="Hegedus B."/>
            <person name="Baldrian P."/>
            <person name="Stursova M."/>
            <person name="Weitz H."/>
            <person name="Taylor A."/>
            <person name="Grigoriev I.V."/>
            <person name="Nagy L.G."/>
            <person name="Martin F."/>
            <person name="Kauserud H."/>
        </authorList>
    </citation>
    <scope>NUCLEOTIDE SEQUENCE</scope>
    <source>
        <strain evidence="1">CBHHK182m</strain>
    </source>
</reference>
<protein>
    <submittedName>
        <fullName evidence="1">Uncharacterized protein</fullName>
    </submittedName>
</protein>
<accession>A0AAD7P376</accession>
<organism evidence="1 2">
    <name type="scientific">Mycena metata</name>
    <dbReference type="NCBI Taxonomy" id="1033252"/>
    <lineage>
        <taxon>Eukaryota</taxon>
        <taxon>Fungi</taxon>
        <taxon>Dikarya</taxon>
        <taxon>Basidiomycota</taxon>
        <taxon>Agaricomycotina</taxon>
        <taxon>Agaricomycetes</taxon>
        <taxon>Agaricomycetidae</taxon>
        <taxon>Agaricales</taxon>
        <taxon>Marasmiineae</taxon>
        <taxon>Mycenaceae</taxon>
        <taxon>Mycena</taxon>
    </lineage>
</organism>
<evidence type="ECO:0000313" key="1">
    <source>
        <dbReference type="EMBL" id="KAJ7785941.1"/>
    </source>
</evidence>
<sequence length="243" mass="27202">MVSHEEACTTAMFLLVPLSSHPYTGISGEVDPFYRRSNHLERAVFVKEKRDDVVHGRAYMMCNQEKSASSSRQTLCNVLLPVIHQTPRQGHHCSGTRQEIRILLVTDLKQRVSHPTADTHSASSNCNADTPTSTSNTDLTVKCRWRIQSHTSICVRIGSLVLKFFGSIISIFQDVQTFSCRCRRVGLDSYRQPPPGSRRLGLDNGQNMTDWILAASNLFGLGLLRTTCERQSPRIDGRDPSSL</sequence>
<gene>
    <name evidence="1" type="ORF">B0H16DRAFT_1488630</name>
</gene>
<feature type="non-terminal residue" evidence="1">
    <location>
        <position position="1"/>
    </location>
</feature>
<evidence type="ECO:0000313" key="2">
    <source>
        <dbReference type="Proteomes" id="UP001215598"/>
    </source>
</evidence>
<dbReference type="Proteomes" id="UP001215598">
    <property type="component" value="Unassembled WGS sequence"/>
</dbReference>